<dbReference type="PROSITE" id="PS50800">
    <property type="entry name" value="SAP"/>
    <property type="match status" value="1"/>
</dbReference>
<dbReference type="Pfam" id="PF02037">
    <property type="entry name" value="SAP"/>
    <property type="match status" value="1"/>
</dbReference>
<sequence length="348" mass="40895">MAGQQPFATSNFFNFNITGIQQQGIQQQQQPQQQQQQYQQQLYQQVPVLYIPAVQQPPQAPVQQPPQALQEERQKRMEAEQRAADFERKCRAGRAVERRLREQLGRADERVAELTRNLQLCQTQEERHINEINLLKDKMKVRSKKKKAKTQERRTKQLERVFAKLDLKAVLRDTWNERGRAVTSLPVAELKIELRKRGLPETGYKRDLVKRLTEFLQSDKIPLPGDEDEDEDVPILLVDNVVQLWKHVTPYIHTMCYHLPQFLDKYRYLNDLSCESVEQKNHTQNRRFHHGSQRSGRGSMWTQQVMEYENRDLFGILHDLDRKKAIMGPNAAQRRAALQGLSYLSISF</sequence>
<proteinExistence type="predicted"/>
<dbReference type="InterPro" id="IPR003034">
    <property type="entry name" value="SAP_dom"/>
</dbReference>
<dbReference type="AlphaFoldDB" id="C3YDP7"/>
<feature type="coiled-coil region" evidence="1">
    <location>
        <begin position="69"/>
        <end position="161"/>
    </location>
</feature>
<name>C3YDP7_BRAFL</name>
<reference evidence="3" key="1">
    <citation type="journal article" date="2008" name="Nature">
        <title>The amphioxus genome and the evolution of the chordate karyotype.</title>
        <authorList>
            <consortium name="US DOE Joint Genome Institute (JGI-PGF)"/>
            <person name="Putnam N.H."/>
            <person name="Butts T."/>
            <person name="Ferrier D.E.K."/>
            <person name="Furlong R.F."/>
            <person name="Hellsten U."/>
            <person name="Kawashima T."/>
            <person name="Robinson-Rechavi M."/>
            <person name="Shoguchi E."/>
            <person name="Terry A."/>
            <person name="Yu J.-K."/>
            <person name="Benito-Gutierrez E.L."/>
            <person name="Dubchak I."/>
            <person name="Garcia-Fernandez J."/>
            <person name="Gibson-Brown J.J."/>
            <person name="Grigoriev I.V."/>
            <person name="Horton A.C."/>
            <person name="de Jong P.J."/>
            <person name="Jurka J."/>
            <person name="Kapitonov V.V."/>
            <person name="Kohara Y."/>
            <person name="Kuroki Y."/>
            <person name="Lindquist E."/>
            <person name="Lucas S."/>
            <person name="Osoegawa K."/>
            <person name="Pennacchio L.A."/>
            <person name="Salamov A.A."/>
            <person name="Satou Y."/>
            <person name="Sauka-Spengler T."/>
            <person name="Schmutz J."/>
            <person name="Shin-I T."/>
            <person name="Toyoda A."/>
            <person name="Bronner-Fraser M."/>
            <person name="Fujiyama A."/>
            <person name="Holland L.Z."/>
            <person name="Holland P.W.H."/>
            <person name="Satoh N."/>
            <person name="Rokhsar D.S."/>
        </authorList>
    </citation>
    <scope>NUCLEOTIDE SEQUENCE [LARGE SCALE GENOMIC DNA]</scope>
    <source>
        <strain evidence="3">S238N-H82</strain>
        <tissue evidence="3">Testes</tissue>
    </source>
</reference>
<feature type="domain" description="SAP" evidence="2">
    <location>
        <begin position="182"/>
        <end position="216"/>
    </location>
</feature>
<protein>
    <recommendedName>
        <fullName evidence="2">SAP domain-containing protein</fullName>
    </recommendedName>
</protein>
<dbReference type="STRING" id="7739.C3YDP7"/>
<dbReference type="EMBL" id="GG666504">
    <property type="protein sequence ID" value="EEN61516.1"/>
    <property type="molecule type" value="Genomic_DNA"/>
</dbReference>
<evidence type="ECO:0000256" key="1">
    <source>
        <dbReference type="SAM" id="Coils"/>
    </source>
</evidence>
<gene>
    <name evidence="3" type="ORF">BRAFLDRAFT_92928</name>
</gene>
<dbReference type="SMART" id="SM00513">
    <property type="entry name" value="SAP"/>
    <property type="match status" value="1"/>
</dbReference>
<evidence type="ECO:0000313" key="3">
    <source>
        <dbReference type="EMBL" id="EEN61516.1"/>
    </source>
</evidence>
<accession>C3YDP7</accession>
<organism>
    <name type="scientific">Branchiostoma floridae</name>
    <name type="common">Florida lancelet</name>
    <name type="synonym">Amphioxus</name>
    <dbReference type="NCBI Taxonomy" id="7739"/>
    <lineage>
        <taxon>Eukaryota</taxon>
        <taxon>Metazoa</taxon>
        <taxon>Chordata</taxon>
        <taxon>Cephalochordata</taxon>
        <taxon>Leptocardii</taxon>
        <taxon>Amphioxiformes</taxon>
        <taxon>Branchiostomatidae</taxon>
        <taxon>Branchiostoma</taxon>
    </lineage>
</organism>
<dbReference type="Gene3D" id="1.10.720.30">
    <property type="entry name" value="SAP domain"/>
    <property type="match status" value="1"/>
</dbReference>
<evidence type="ECO:0000259" key="2">
    <source>
        <dbReference type="PROSITE" id="PS50800"/>
    </source>
</evidence>
<dbReference type="SUPFAM" id="SSF68906">
    <property type="entry name" value="SAP domain"/>
    <property type="match status" value="1"/>
</dbReference>
<keyword evidence="1" id="KW-0175">Coiled coil</keyword>
<dbReference type="InterPro" id="IPR036361">
    <property type="entry name" value="SAP_dom_sf"/>
</dbReference>
<dbReference type="InParanoid" id="C3YDP7"/>
<dbReference type="eggNOG" id="ENOG502TJZI">
    <property type="taxonomic scope" value="Eukaryota"/>
</dbReference>